<dbReference type="OrthoDB" id="3318784at2"/>
<name>A0A1E3VV47_9HYPH</name>
<protein>
    <recommendedName>
        <fullName evidence="3">Glycosyltransferase subfamily 4-like N-terminal domain-containing protein</fullName>
    </recommendedName>
</protein>
<dbReference type="RefSeq" id="WP_069441955.1">
    <property type="nucleotide sequence ID" value="NZ_LPWF01000026.1"/>
</dbReference>
<sequence>MLYLAPQDFAGSFMNWADAVHSQSDYAVRVVVYEAHQFGYGWDLLFPDERVVRGDISTLVDQADVIHIKDESTIFEGQRSQMAEIVAASTKPIVFTHYGGNARKFKDDAAYRVFVSGFAARVAMTPDLCYAWFSGHYIPHGIDTERFRYSWTDGTKLGHSPSIPKRKATTELIAAVEGLDLSLDVITGVSHAECLARKQTCSLFFDQAGREAALGVSDVIGWYANSALEAAVHGIPTIAHLSDDAFSRAAAAGCDIRDTCAIVNTPMGVEGIRGTMQELLRLSHADRADLSRRTRGWIEAFHSYVVVGRRLADLYRDLH</sequence>
<evidence type="ECO:0000313" key="2">
    <source>
        <dbReference type="Proteomes" id="UP000094472"/>
    </source>
</evidence>
<organism evidence="1 2">
    <name type="scientific">Methyloceanibacter superfactus</name>
    <dbReference type="NCBI Taxonomy" id="1774969"/>
    <lineage>
        <taxon>Bacteria</taxon>
        <taxon>Pseudomonadati</taxon>
        <taxon>Pseudomonadota</taxon>
        <taxon>Alphaproteobacteria</taxon>
        <taxon>Hyphomicrobiales</taxon>
        <taxon>Hyphomicrobiaceae</taxon>
        <taxon>Methyloceanibacter</taxon>
    </lineage>
</organism>
<comment type="caution">
    <text evidence="1">The sequence shown here is derived from an EMBL/GenBank/DDBJ whole genome shotgun (WGS) entry which is preliminary data.</text>
</comment>
<keyword evidence="2" id="KW-1185">Reference proteome</keyword>
<dbReference type="STRING" id="1774969.AUC69_12385"/>
<dbReference type="AlphaFoldDB" id="A0A1E3VV47"/>
<proteinExistence type="predicted"/>
<dbReference type="Proteomes" id="UP000094472">
    <property type="component" value="Unassembled WGS sequence"/>
</dbReference>
<dbReference type="EMBL" id="LPWF01000026">
    <property type="protein sequence ID" value="ODR97402.1"/>
    <property type="molecule type" value="Genomic_DNA"/>
</dbReference>
<evidence type="ECO:0000313" key="1">
    <source>
        <dbReference type="EMBL" id="ODR97402.1"/>
    </source>
</evidence>
<gene>
    <name evidence="1" type="ORF">AUC69_12385</name>
</gene>
<evidence type="ECO:0008006" key="3">
    <source>
        <dbReference type="Google" id="ProtNLM"/>
    </source>
</evidence>
<accession>A0A1E3VV47</accession>
<reference evidence="1 2" key="1">
    <citation type="journal article" date="2016" name="Environ. Microbiol.">
        <title>New Methyloceanibacter diversity from North Sea sediments includes methanotroph containing solely the soluble methane monooxygenase.</title>
        <authorList>
            <person name="Vekeman B."/>
            <person name="Kerckhof F.M."/>
            <person name="Cremers G."/>
            <person name="de Vos P."/>
            <person name="Vandamme P."/>
            <person name="Boon N."/>
            <person name="Op den Camp H.J."/>
            <person name="Heylen K."/>
        </authorList>
    </citation>
    <scope>NUCLEOTIDE SEQUENCE [LARGE SCALE GENOMIC DNA]</scope>
    <source>
        <strain evidence="1 2">R-67175</strain>
    </source>
</reference>
<dbReference type="SUPFAM" id="SSF53756">
    <property type="entry name" value="UDP-Glycosyltransferase/glycogen phosphorylase"/>
    <property type="match status" value="1"/>
</dbReference>